<feature type="transmembrane region" description="Helical" evidence="1">
    <location>
        <begin position="102"/>
        <end position="123"/>
    </location>
</feature>
<dbReference type="OrthoDB" id="2987886at2"/>
<feature type="transmembrane region" description="Helical" evidence="1">
    <location>
        <begin position="233"/>
        <end position="256"/>
    </location>
</feature>
<keyword evidence="3" id="KW-1185">Reference proteome</keyword>
<dbReference type="AlphaFoldDB" id="A0A1V4HH96"/>
<evidence type="ECO:0000313" key="2">
    <source>
        <dbReference type="EMBL" id="OPH53547.1"/>
    </source>
</evidence>
<sequence>MGNRNWQSIIWSAVTIVSLLSLMTPFIIFTFSFLIIPVLMLYVKSSTKRFVVSYVVSLLVVYLLTQWHGISLISVSLFFLPPVLVMGNLYKRKAAARSVLTAGIITFLAESLITLMIGYSLGFDPVAKFKSFMIDSIASMPAGIQDVLPKDQNWYVNFIVQVIPLYLIFVALFYTFVTHGISRWLLNKTGEGIPGLRPMREWMLQKSLVWLYLIVFVLDLFTNPNSNSFIPTLLMNAMPLLMLAFTIQAICFLFFVAHANKWKPILPIAAIILVCFMPPLFIVYSLLGVFDVAFPIRERFKKNL</sequence>
<comment type="caution">
    <text evidence="2">The sequence shown here is derived from an EMBL/GenBank/DDBJ whole genome shotgun (WGS) entry which is preliminary data.</text>
</comment>
<keyword evidence="1" id="KW-1133">Transmembrane helix</keyword>
<name>A0A1V4HH96_9BACL</name>
<proteinExistence type="predicted"/>
<evidence type="ECO:0008006" key="4">
    <source>
        <dbReference type="Google" id="ProtNLM"/>
    </source>
</evidence>
<feature type="transmembrane region" description="Helical" evidence="1">
    <location>
        <begin position="202"/>
        <end position="221"/>
    </location>
</feature>
<dbReference type="EMBL" id="MBTG01000023">
    <property type="protein sequence ID" value="OPH53547.1"/>
    <property type="molecule type" value="Genomic_DNA"/>
</dbReference>
<dbReference type="PANTHER" id="PTHR41324:SF1">
    <property type="entry name" value="DUF2232 DOMAIN-CONTAINING PROTEIN"/>
    <property type="match status" value="1"/>
</dbReference>
<organism evidence="2 3">
    <name type="scientific">Paenibacillus ferrarius</name>
    <dbReference type="NCBI Taxonomy" id="1469647"/>
    <lineage>
        <taxon>Bacteria</taxon>
        <taxon>Bacillati</taxon>
        <taxon>Bacillota</taxon>
        <taxon>Bacilli</taxon>
        <taxon>Bacillales</taxon>
        <taxon>Paenibacillaceae</taxon>
        <taxon>Paenibacillus</taxon>
    </lineage>
</organism>
<feature type="transmembrane region" description="Helical" evidence="1">
    <location>
        <begin position="73"/>
        <end position="90"/>
    </location>
</feature>
<dbReference type="STRING" id="1469647.BC351_06690"/>
<evidence type="ECO:0000313" key="3">
    <source>
        <dbReference type="Proteomes" id="UP000190626"/>
    </source>
</evidence>
<evidence type="ECO:0000256" key="1">
    <source>
        <dbReference type="SAM" id="Phobius"/>
    </source>
</evidence>
<dbReference type="RefSeq" id="WP_144028508.1">
    <property type="nucleotide sequence ID" value="NZ_MBTG01000023.1"/>
</dbReference>
<dbReference type="Pfam" id="PF09991">
    <property type="entry name" value="DUF2232"/>
    <property type="match status" value="1"/>
</dbReference>
<dbReference type="InterPro" id="IPR018710">
    <property type="entry name" value="DUF2232"/>
</dbReference>
<gene>
    <name evidence="2" type="ORF">BC351_06690</name>
</gene>
<accession>A0A1V4HH96</accession>
<feature type="transmembrane region" description="Helical" evidence="1">
    <location>
        <begin position="20"/>
        <end position="43"/>
    </location>
</feature>
<dbReference type="PANTHER" id="PTHR41324">
    <property type="entry name" value="MEMBRANE PROTEIN-RELATED"/>
    <property type="match status" value="1"/>
</dbReference>
<feature type="transmembrane region" description="Helical" evidence="1">
    <location>
        <begin position="158"/>
        <end position="181"/>
    </location>
</feature>
<dbReference type="Proteomes" id="UP000190626">
    <property type="component" value="Unassembled WGS sequence"/>
</dbReference>
<keyword evidence="1" id="KW-0812">Transmembrane</keyword>
<protein>
    <recommendedName>
        <fullName evidence="4">DUF2232 domain-containing protein</fullName>
    </recommendedName>
</protein>
<reference evidence="3" key="1">
    <citation type="submission" date="2016-07" db="EMBL/GenBank/DDBJ databases">
        <authorList>
            <person name="Florea S."/>
            <person name="Webb J.S."/>
            <person name="Jaromczyk J."/>
            <person name="Schardl C.L."/>
        </authorList>
    </citation>
    <scope>NUCLEOTIDE SEQUENCE [LARGE SCALE GENOMIC DNA]</scope>
    <source>
        <strain evidence="3">CY1</strain>
    </source>
</reference>
<feature type="transmembrane region" description="Helical" evidence="1">
    <location>
        <begin position="268"/>
        <end position="290"/>
    </location>
</feature>
<feature type="transmembrane region" description="Helical" evidence="1">
    <location>
        <begin position="50"/>
        <end position="67"/>
    </location>
</feature>
<keyword evidence="1" id="KW-0472">Membrane</keyword>